<proteinExistence type="evidence at transcript level"/>
<evidence type="ECO:0000313" key="2">
    <source>
        <dbReference type="EMBL" id="WNS50038.1"/>
    </source>
</evidence>
<keyword evidence="1" id="KW-0812">Transmembrane</keyword>
<reference evidence="2" key="1">
    <citation type="submission" date="2023-08" db="EMBL/GenBank/DDBJ databases">
        <authorList>
            <person name="Adameyko K."/>
            <person name="Kravchuk O."/>
            <person name="Lyupina Y."/>
        </authorList>
    </citation>
    <scope>NUCLEOTIDE SEQUENCE</scope>
</reference>
<organism evidence="2">
    <name type="scientific">Halisarca dujardinii</name>
    <name type="common">Dujardin's slime sponge</name>
    <dbReference type="NCBI Taxonomy" id="2583056"/>
    <lineage>
        <taxon>Eukaryota</taxon>
        <taxon>Metazoa</taxon>
        <taxon>Porifera</taxon>
        <taxon>Demospongiae</taxon>
        <taxon>Verongimorpha</taxon>
        <taxon>Chondrillida</taxon>
        <taxon>Halisarcidae</taxon>
        <taxon>Halisarca</taxon>
    </lineage>
</organism>
<feature type="transmembrane region" description="Helical" evidence="1">
    <location>
        <begin position="90"/>
        <end position="110"/>
    </location>
</feature>
<name>A0AA96MKH4_HALDU</name>
<sequence length="197" mass="21575">MYYRSCPCPGVCCGVVFVQDALAIVTVVREVPPTTSKDRGGRRHLRLTTANKNIGSPAVRVGPSVAWLWSGDADSEQEHRKEMKKLGCRLSPLSAGVIGVLLSFSCVSVAQTACNVTSCLQSGGVDRYGEFRDTCCRYFETDSCCSHAENSAFDLYFYLALGLSIAMFVIIAVILVIIVAVCCQICNCCRCYRHKNY</sequence>
<accession>A0AA96MKH4</accession>
<keyword evidence="1" id="KW-1133">Transmembrane helix</keyword>
<protein>
    <submittedName>
        <fullName evidence="2">Uncharacterized protein 4</fullName>
    </submittedName>
</protein>
<dbReference type="AlphaFoldDB" id="A0AA96MKH4"/>
<feature type="transmembrane region" description="Helical" evidence="1">
    <location>
        <begin position="156"/>
        <end position="183"/>
    </location>
</feature>
<keyword evidence="1" id="KW-0472">Membrane</keyword>
<dbReference type="EMBL" id="OR460115">
    <property type="protein sequence ID" value="WNS50038.1"/>
    <property type="molecule type" value="mRNA"/>
</dbReference>
<evidence type="ECO:0000256" key="1">
    <source>
        <dbReference type="SAM" id="Phobius"/>
    </source>
</evidence>